<dbReference type="SUPFAM" id="SSF48452">
    <property type="entry name" value="TPR-like"/>
    <property type="match status" value="1"/>
</dbReference>
<protein>
    <recommendedName>
        <fullName evidence="4">Glycosyltransferase</fullName>
    </recommendedName>
</protein>
<dbReference type="Gene3D" id="3.40.50.2000">
    <property type="entry name" value="Glycogen Phosphorylase B"/>
    <property type="match status" value="1"/>
</dbReference>
<gene>
    <name evidence="2" type="ORF">GCM10007890_19320</name>
</gene>
<dbReference type="InterPro" id="IPR011990">
    <property type="entry name" value="TPR-like_helical_dom_sf"/>
</dbReference>
<accession>A0AA37TFP9</accession>
<evidence type="ECO:0000256" key="1">
    <source>
        <dbReference type="SAM" id="MobiDB-lite"/>
    </source>
</evidence>
<sequence>MREATPRGGSAGRERAGPGGRTFSAPCADLAGAPRGTDDGMHPDLPGLFDAGFVARRNGEARGIDTAAAYAAAGWLSDLDPNPLFDTAFYRAQVSPAHATGLSPAEHYCAHGAAIGLDPGPLFSTRTYLTLYPDIAEAGVNPLGHYLHYGAAEGRLPNLLEGRALAEAAGTVLARDPANPYARVQAATERLHATDAAAALALLDGGPVAGLQALLVRVEALLALGRGEAADAAARAAVEAEGDSLVARCALAAYQAETLGRLGTAAAAYAIALTLGCEEPALFRFRLAVIFRTWGRLVEAEEQARRALELGDFSPHTRTLHDLLARDRGQAERLQAESRAVPDFAPEAWQAANQARAVYPQVAGPSQPARGRGAGLLLVDSSFPSRFSAFRYGELLTYLYAIPESRAASSLRDIDRYRPDWTFLDELRQFEAEHPTLAGRVQALNTGHDLSAEVLHTTFLHNAAVLLASNPDLRAARFVFTLYPGGGFMPNDPVSDAKLRRVLGDRRFAKVLTTHTLQRDYLLDRGWCDPQQIAFIFGAVSPDCWDVAASARCSRVGRPLPDTIRICFVAQRYTELGIEKGCDVFTELVRRYTDDPRFEWHYVGDWNAELLGLTRVDRVRFHGVQPASFFPDFYPSMDIVISPNQSPMERDGGRGSFDGFPTTSCVEAGLRGVAMFLTDSLALNRRLDGTHAMEPGVEFELITRDVDGIADRIEFYAGDREALRRLSEAGRLAILREYSFERQMRPRLDLLRAQLDAA</sequence>
<evidence type="ECO:0000313" key="2">
    <source>
        <dbReference type="EMBL" id="GLS69919.1"/>
    </source>
</evidence>
<dbReference type="CDD" id="cd03801">
    <property type="entry name" value="GT4_PimA-like"/>
    <property type="match status" value="1"/>
</dbReference>
<proteinExistence type="predicted"/>
<organism evidence="2 3">
    <name type="scientific">Methylobacterium tardum</name>
    <dbReference type="NCBI Taxonomy" id="374432"/>
    <lineage>
        <taxon>Bacteria</taxon>
        <taxon>Pseudomonadati</taxon>
        <taxon>Pseudomonadota</taxon>
        <taxon>Alphaproteobacteria</taxon>
        <taxon>Hyphomicrobiales</taxon>
        <taxon>Methylobacteriaceae</taxon>
        <taxon>Methylobacterium</taxon>
    </lineage>
</organism>
<dbReference type="EMBL" id="BSPL01000012">
    <property type="protein sequence ID" value="GLS69919.1"/>
    <property type="molecule type" value="Genomic_DNA"/>
</dbReference>
<name>A0AA37TFP9_9HYPH</name>
<feature type="region of interest" description="Disordered" evidence="1">
    <location>
        <begin position="1"/>
        <end position="38"/>
    </location>
</feature>
<keyword evidence="3" id="KW-1185">Reference proteome</keyword>
<comment type="caution">
    <text evidence="2">The sequence shown here is derived from an EMBL/GenBank/DDBJ whole genome shotgun (WGS) entry which is preliminary data.</text>
</comment>
<dbReference type="Proteomes" id="UP001157440">
    <property type="component" value="Unassembled WGS sequence"/>
</dbReference>
<evidence type="ECO:0000313" key="3">
    <source>
        <dbReference type="Proteomes" id="UP001157440"/>
    </source>
</evidence>
<dbReference type="SUPFAM" id="SSF53756">
    <property type="entry name" value="UDP-Glycosyltransferase/glycogen phosphorylase"/>
    <property type="match status" value="1"/>
</dbReference>
<evidence type="ECO:0008006" key="4">
    <source>
        <dbReference type="Google" id="ProtNLM"/>
    </source>
</evidence>
<dbReference type="Gene3D" id="1.25.40.10">
    <property type="entry name" value="Tetratricopeptide repeat domain"/>
    <property type="match status" value="1"/>
</dbReference>
<dbReference type="AlphaFoldDB" id="A0AA37TFP9"/>
<reference evidence="3" key="1">
    <citation type="journal article" date="2019" name="Int. J. Syst. Evol. Microbiol.">
        <title>The Global Catalogue of Microorganisms (GCM) 10K type strain sequencing project: providing services to taxonomists for standard genome sequencing and annotation.</title>
        <authorList>
            <consortium name="The Broad Institute Genomics Platform"/>
            <consortium name="The Broad Institute Genome Sequencing Center for Infectious Disease"/>
            <person name="Wu L."/>
            <person name="Ma J."/>
        </authorList>
    </citation>
    <scope>NUCLEOTIDE SEQUENCE [LARGE SCALE GENOMIC DNA]</scope>
    <source>
        <strain evidence="3">NBRC 103632</strain>
    </source>
</reference>